<reference evidence="3" key="1">
    <citation type="journal article" date="2019" name="Int. J. Syst. Evol. Microbiol.">
        <title>The Global Catalogue of Microorganisms (GCM) 10K type strain sequencing project: providing services to taxonomists for standard genome sequencing and annotation.</title>
        <authorList>
            <consortium name="The Broad Institute Genomics Platform"/>
            <consortium name="The Broad Institute Genome Sequencing Center for Infectious Disease"/>
            <person name="Wu L."/>
            <person name="Ma J."/>
        </authorList>
    </citation>
    <scope>NUCLEOTIDE SEQUENCE [LARGE SCALE GENOMIC DNA]</scope>
    <source>
        <strain evidence="3">CGMCC 1.15394</strain>
    </source>
</reference>
<evidence type="ECO:0008006" key="4">
    <source>
        <dbReference type="Google" id="ProtNLM"/>
    </source>
</evidence>
<comment type="caution">
    <text evidence="2">The sequence shown here is derived from an EMBL/GenBank/DDBJ whole genome shotgun (WGS) entry which is preliminary data.</text>
</comment>
<evidence type="ECO:0000313" key="3">
    <source>
        <dbReference type="Proteomes" id="UP000638462"/>
    </source>
</evidence>
<feature type="transmembrane region" description="Helical" evidence="1">
    <location>
        <begin position="80"/>
        <end position="111"/>
    </location>
</feature>
<gene>
    <name evidence="2" type="ORF">GCM10008027_14720</name>
</gene>
<accession>A0ABQ1TEW3</accession>
<sequence length="172" mass="19031">MTDSGRIEMWIRSIPELPKLILGNGPGNYSIRMGETIYSHPHNSVMQLLNEHGIIATTITFYLLYLVVSKASLASNYNKLIITTLITTLAYSLFSGLAIMPLTQVVFCFLLSKVIKKNKKITFSNYLKIITISLSLVYFVSSMISASKLDGNTPKMAGPSFWSAGEKNLDGL</sequence>
<organism evidence="2 3">
    <name type="scientific">Pseudoalteromonas gelatinilytica</name>
    <dbReference type="NCBI Taxonomy" id="1703256"/>
    <lineage>
        <taxon>Bacteria</taxon>
        <taxon>Pseudomonadati</taxon>
        <taxon>Pseudomonadota</taxon>
        <taxon>Gammaproteobacteria</taxon>
        <taxon>Alteromonadales</taxon>
        <taxon>Pseudoalteromonadaceae</taxon>
        <taxon>Pseudoalteromonas</taxon>
    </lineage>
</organism>
<dbReference type="Proteomes" id="UP000638462">
    <property type="component" value="Unassembled WGS sequence"/>
</dbReference>
<proteinExistence type="predicted"/>
<keyword evidence="3" id="KW-1185">Reference proteome</keyword>
<evidence type="ECO:0000256" key="1">
    <source>
        <dbReference type="SAM" id="Phobius"/>
    </source>
</evidence>
<name>A0ABQ1TEW3_9GAMM</name>
<feature type="transmembrane region" description="Helical" evidence="1">
    <location>
        <begin position="48"/>
        <end position="68"/>
    </location>
</feature>
<feature type="transmembrane region" description="Helical" evidence="1">
    <location>
        <begin position="123"/>
        <end position="146"/>
    </location>
</feature>
<protein>
    <recommendedName>
        <fullName evidence="4">O-antigen ligase domain-containing protein</fullName>
    </recommendedName>
</protein>
<dbReference type="EMBL" id="BMIT01000004">
    <property type="protein sequence ID" value="GGE90910.1"/>
    <property type="molecule type" value="Genomic_DNA"/>
</dbReference>
<keyword evidence="1" id="KW-1133">Transmembrane helix</keyword>
<keyword evidence="1" id="KW-0472">Membrane</keyword>
<evidence type="ECO:0000313" key="2">
    <source>
        <dbReference type="EMBL" id="GGE90910.1"/>
    </source>
</evidence>
<keyword evidence="1" id="KW-0812">Transmembrane</keyword>